<dbReference type="InterPro" id="IPR053853">
    <property type="entry name" value="FitA-like_RHH"/>
</dbReference>
<dbReference type="AlphaFoldDB" id="A0AAD1KRD3"/>
<protein>
    <recommendedName>
        <fullName evidence="1">Antitoxin FitA-like ribbon-helix-helix domain-containing protein</fullName>
    </recommendedName>
</protein>
<name>A0AAD1KRD3_9ACTN</name>
<evidence type="ECO:0000313" key="3">
    <source>
        <dbReference type="Proteomes" id="UP000825072"/>
    </source>
</evidence>
<evidence type="ECO:0000259" key="1">
    <source>
        <dbReference type="Pfam" id="PF22513"/>
    </source>
</evidence>
<proteinExistence type="predicted"/>
<gene>
    <name evidence="2" type="ORF">KB1_22120</name>
</gene>
<dbReference type="GO" id="GO:0006355">
    <property type="term" value="P:regulation of DNA-templated transcription"/>
    <property type="evidence" value="ECO:0007669"/>
    <property type="project" value="InterPro"/>
</dbReference>
<dbReference type="Proteomes" id="UP000825072">
    <property type="component" value="Chromosome 1"/>
</dbReference>
<dbReference type="Pfam" id="PF22513">
    <property type="entry name" value="FitA-like_RHH"/>
    <property type="match status" value="1"/>
</dbReference>
<dbReference type="EMBL" id="AP024747">
    <property type="protein sequence ID" value="BCY26222.1"/>
    <property type="molecule type" value="Genomic_DNA"/>
</dbReference>
<organism evidence="2 3">
    <name type="scientific">Cutibacterium modestum</name>
    <dbReference type="NCBI Taxonomy" id="2559073"/>
    <lineage>
        <taxon>Bacteria</taxon>
        <taxon>Bacillati</taxon>
        <taxon>Actinomycetota</taxon>
        <taxon>Actinomycetes</taxon>
        <taxon>Propionibacteriales</taxon>
        <taxon>Propionibacteriaceae</taxon>
        <taxon>Cutibacterium</taxon>
    </lineage>
</organism>
<sequence length="74" mass="8308">MDWREGACELHGYCASYMKTIQIRNVPEETSRELKARAALQGKSLSEYTLEVLTEHTQESLTRAVDAAHHGADC</sequence>
<dbReference type="InterPro" id="IPR010985">
    <property type="entry name" value="Ribbon_hlx_hlx"/>
</dbReference>
<evidence type="ECO:0000313" key="2">
    <source>
        <dbReference type="EMBL" id="BCY26222.1"/>
    </source>
</evidence>
<feature type="domain" description="Antitoxin FitA-like ribbon-helix-helix" evidence="1">
    <location>
        <begin position="20"/>
        <end position="55"/>
    </location>
</feature>
<accession>A0AAD1KRD3</accession>
<reference evidence="2" key="1">
    <citation type="submission" date="2021-06" db="EMBL/GenBank/DDBJ databases">
        <title>Genome sequence of Cutibacterium modestum strain KB17-24694.</title>
        <authorList>
            <person name="Dekio I."/>
            <person name="Asahina A."/>
            <person name="Nishida M."/>
        </authorList>
    </citation>
    <scope>NUCLEOTIDE SEQUENCE</scope>
    <source>
        <strain evidence="2">KB17-24694</strain>
    </source>
</reference>
<dbReference type="SUPFAM" id="SSF47598">
    <property type="entry name" value="Ribbon-helix-helix"/>
    <property type="match status" value="1"/>
</dbReference>
<dbReference type="InterPro" id="IPR038296">
    <property type="entry name" value="ParD_sf"/>
</dbReference>
<dbReference type="Gene3D" id="6.10.180.10">
    <property type="entry name" value="Antitoxin ParD"/>
    <property type="match status" value="1"/>
</dbReference>